<dbReference type="Proteomes" id="UP000053144">
    <property type="component" value="Chromosome 7"/>
</dbReference>
<protein>
    <recommendedName>
        <fullName evidence="4">Nudix hydrolase domain-containing protein</fullName>
    </recommendedName>
</protein>
<feature type="region of interest" description="Disordered" evidence="3">
    <location>
        <begin position="241"/>
        <end position="267"/>
    </location>
</feature>
<dbReference type="STRING" id="3914.A0A0L9V1D1"/>
<keyword evidence="2" id="KW-0378">Hydrolase</keyword>
<keyword evidence="1" id="KW-0479">Metal-binding</keyword>
<reference evidence="6" key="1">
    <citation type="journal article" date="2015" name="Proc. Natl. Acad. Sci. U.S.A.">
        <title>Genome sequencing of adzuki bean (Vigna angularis) provides insight into high starch and low fat accumulation and domestication.</title>
        <authorList>
            <person name="Yang K."/>
            <person name="Tian Z."/>
            <person name="Chen C."/>
            <person name="Luo L."/>
            <person name="Zhao B."/>
            <person name="Wang Z."/>
            <person name="Yu L."/>
            <person name="Li Y."/>
            <person name="Sun Y."/>
            <person name="Li W."/>
            <person name="Chen Y."/>
            <person name="Li Y."/>
            <person name="Zhang Y."/>
            <person name="Ai D."/>
            <person name="Zhao J."/>
            <person name="Shang C."/>
            <person name="Ma Y."/>
            <person name="Wu B."/>
            <person name="Wang M."/>
            <person name="Gao L."/>
            <person name="Sun D."/>
            <person name="Zhang P."/>
            <person name="Guo F."/>
            <person name="Wang W."/>
            <person name="Li Y."/>
            <person name="Wang J."/>
            <person name="Varshney R.K."/>
            <person name="Wang J."/>
            <person name="Ling H.Q."/>
            <person name="Wan P."/>
        </authorList>
    </citation>
    <scope>NUCLEOTIDE SEQUENCE</scope>
    <source>
        <strain evidence="6">cv. Jingnong 6</strain>
    </source>
</reference>
<evidence type="ECO:0000256" key="2">
    <source>
        <dbReference type="ARBA" id="ARBA00022801"/>
    </source>
</evidence>
<dbReference type="InterPro" id="IPR000086">
    <property type="entry name" value="NUDIX_hydrolase_dom"/>
</dbReference>
<dbReference type="PROSITE" id="PS00893">
    <property type="entry name" value="NUDIX_BOX"/>
    <property type="match status" value="1"/>
</dbReference>
<organism evidence="5 6">
    <name type="scientific">Phaseolus angularis</name>
    <name type="common">Azuki bean</name>
    <name type="synonym">Vigna angularis</name>
    <dbReference type="NCBI Taxonomy" id="3914"/>
    <lineage>
        <taxon>Eukaryota</taxon>
        <taxon>Viridiplantae</taxon>
        <taxon>Streptophyta</taxon>
        <taxon>Embryophyta</taxon>
        <taxon>Tracheophyta</taxon>
        <taxon>Spermatophyta</taxon>
        <taxon>Magnoliopsida</taxon>
        <taxon>eudicotyledons</taxon>
        <taxon>Gunneridae</taxon>
        <taxon>Pentapetalae</taxon>
        <taxon>rosids</taxon>
        <taxon>fabids</taxon>
        <taxon>Fabales</taxon>
        <taxon>Fabaceae</taxon>
        <taxon>Papilionoideae</taxon>
        <taxon>50 kb inversion clade</taxon>
        <taxon>NPAAA clade</taxon>
        <taxon>indigoferoid/millettioid clade</taxon>
        <taxon>Phaseoleae</taxon>
        <taxon>Vigna</taxon>
    </lineage>
</organism>
<sequence>MVESEDLLKLVCKKMMDSGDLLDVMATHMEPDEQSSMVMKGAVEEGVGSIKEDTHTWIPNRRKQKIAKWRKEEETVEMKWRLYSFHEIHPRWKKGKVDKKEDTEEMIEVLMVSSPKRDDLVFPKGGWEDDETVTEAACREALEEAGVKGIIIHLLLSLPLPPFLSLHLHAHSFSPSFFHSSIYCRITKLFSKIARKELILRNEGLMELVDAEELEDIEVHGLMRAIFEKSFVIRRRMEEWKKEGEKTWRKREGEIDSEKENDVAHHR</sequence>
<dbReference type="Gramene" id="KOM48761">
    <property type="protein sequence ID" value="KOM48761"/>
    <property type="gene ID" value="LR48_Vigan07g246500"/>
</dbReference>
<proteinExistence type="predicted"/>
<dbReference type="Gene3D" id="3.90.79.10">
    <property type="entry name" value="Nucleoside Triphosphate Pyrophosphohydrolase"/>
    <property type="match status" value="1"/>
</dbReference>
<dbReference type="GO" id="GO:0016787">
    <property type="term" value="F:hydrolase activity"/>
    <property type="evidence" value="ECO:0007669"/>
    <property type="project" value="UniProtKB-KW"/>
</dbReference>
<dbReference type="PANTHER" id="PTHR12629:SF58">
    <property type="entry name" value="NUDIX HYDROLASE 12, MITOCHONDRIAL"/>
    <property type="match status" value="1"/>
</dbReference>
<dbReference type="GO" id="GO:0046872">
    <property type="term" value="F:metal ion binding"/>
    <property type="evidence" value="ECO:0007669"/>
    <property type="project" value="UniProtKB-KW"/>
</dbReference>
<evidence type="ECO:0000313" key="5">
    <source>
        <dbReference type="EMBL" id="KOM48761.1"/>
    </source>
</evidence>
<dbReference type="PANTHER" id="PTHR12629">
    <property type="entry name" value="DIPHOSPHOINOSITOL POLYPHOSPHATE PHOSPHOHYDROLASE"/>
    <property type="match status" value="1"/>
</dbReference>
<dbReference type="Pfam" id="PF00293">
    <property type="entry name" value="NUDIX"/>
    <property type="match status" value="1"/>
</dbReference>
<gene>
    <name evidence="5" type="ORF">LR48_Vigan07g246500</name>
</gene>
<evidence type="ECO:0000313" key="6">
    <source>
        <dbReference type="Proteomes" id="UP000053144"/>
    </source>
</evidence>
<dbReference type="GO" id="GO:0005737">
    <property type="term" value="C:cytoplasm"/>
    <property type="evidence" value="ECO:0007669"/>
    <property type="project" value="TreeGrafter"/>
</dbReference>
<accession>A0A0L9V1D1</accession>
<dbReference type="SUPFAM" id="SSF55811">
    <property type="entry name" value="Nudix"/>
    <property type="match status" value="1"/>
</dbReference>
<dbReference type="PROSITE" id="PS51462">
    <property type="entry name" value="NUDIX"/>
    <property type="match status" value="1"/>
</dbReference>
<evidence type="ECO:0000256" key="3">
    <source>
        <dbReference type="SAM" id="MobiDB-lite"/>
    </source>
</evidence>
<dbReference type="InterPro" id="IPR020084">
    <property type="entry name" value="NUDIX_hydrolase_CS"/>
</dbReference>
<dbReference type="EMBL" id="CM003377">
    <property type="protein sequence ID" value="KOM48761.1"/>
    <property type="molecule type" value="Genomic_DNA"/>
</dbReference>
<dbReference type="AlphaFoldDB" id="A0A0L9V1D1"/>
<name>A0A0L9V1D1_PHAAN</name>
<dbReference type="InterPro" id="IPR015797">
    <property type="entry name" value="NUDIX_hydrolase-like_dom_sf"/>
</dbReference>
<feature type="domain" description="Nudix hydrolase" evidence="4">
    <location>
        <begin position="39"/>
        <end position="232"/>
    </location>
</feature>
<evidence type="ECO:0000256" key="1">
    <source>
        <dbReference type="ARBA" id="ARBA00022723"/>
    </source>
</evidence>
<evidence type="ECO:0000259" key="4">
    <source>
        <dbReference type="PROSITE" id="PS51462"/>
    </source>
</evidence>
<dbReference type="GO" id="GO:0005634">
    <property type="term" value="C:nucleus"/>
    <property type="evidence" value="ECO:0007669"/>
    <property type="project" value="TreeGrafter"/>
</dbReference>